<dbReference type="FunFam" id="3.20.20.70:FF:000040">
    <property type="entry name" value="Lipoyl synthase"/>
    <property type="match status" value="1"/>
</dbReference>
<evidence type="ECO:0000256" key="7">
    <source>
        <dbReference type="ARBA" id="ARBA00023014"/>
    </source>
</evidence>
<comment type="catalytic activity">
    <reaction evidence="8 9">
        <text>[[Fe-S] cluster scaffold protein carrying a second [4Fe-4S](2+) cluster] + N(6)-octanoyl-L-lysyl-[protein] + 2 oxidized [2Fe-2S]-[ferredoxin] + 2 S-adenosyl-L-methionine + 4 H(+) = [[Fe-S] cluster scaffold protein] + N(6)-[(R)-dihydrolipoyl]-L-lysyl-[protein] + 4 Fe(3+) + 2 hydrogen sulfide + 2 5'-deoxyadenosine + 2 L-methionine + 2 reduced [2Fe-2S]-[ferredoxin]</text>
        <dbReference type="Rhea" id="RHEA:16585"/>
        <dbReference type="Rhea" id="RHEA-COMP:9928"/>
        <dbReference type="Rhea" id="RHEA-COMP:10000"/>
        <dbReference type="Rhea" id="RHEA-COMP:10001"/>
        <dbReference type="Rhea" id="RHEA-COMP:10475"/>
        <dbReference type="Rhea" id="RHEA-COMP:14568"/>
        <dbReference type="Rhea" id="RHEA-COMP:14569"/>
        <dbReference type="ChEBI" id="CHEBI:15378"/>
        <dbReference type="ChEBI" id="CHEBI:17319"/>
        <dbReference type="ChEBI" id="CHEBI:29034"/>
        <dbReference type="ChEBI" id="CHEBI:29919"/>
        <dbReference type="ChEBI" id="CHEBI:33722"/>
        <dbReference type="ChEBI" id="CHEBI:33737"/>
        <dbReference type="ChEBI" id="CHEBI:33738"/>
        <dbReference type="ChEBI" id="CHEBI:57844"/>
        <dbReference type="ChEBI" id="CHEBI:59789"/>
        <dbReference type="ChEBI" id="CHEBI:78809"/>
        <dbReference type="ChEBI" id="CHEBI:83100"/>
        <dbReference type="EC" id="2.8.1.8"/>
    </reaction>
</comment>
<dbReference type="InterPro" id="IPR058240">
    <property type="entry name" value="rSAM_sf"/>
</dbReference>
<comment type="subcellular location">
    <subcellularLocation>
        <location evidence="9">Cytoplasm</location>
    </subcellularLocation>
</comment>
<dbReference type="SFLD" id="SFLDF00271">
    <property type="entry name" value="lipoyl_synthase"/>
    <property type="match status" value="1"/>
</dbReference>
<sequence>MSAKPDWLRVRAPTSPKYFDLVERVRSKKLHTVCEEAACPNIGDCWASGHLTVMILGDTCTRGCAFCNIKTGKPNEVNPHEPQSLADMAYDLGLKHMVITSVDRDDMPDGGAQHWADCIRAIKAKATKTTVEILTPDFRRTENSIDIVTDALPDVYNHNLETVPRLYRTVRPGARYFGSLRLLQRVKERSAEIGHPVFTKSGLMLGLGETRDEVLQVMDDLRAADVDFLTIGQYLRPSPQHYPIMEYATPEMFADYEHQAKLKGFLMVASGPLVRSSFHADKYFEELVAARKAKQ</sequence>
<comment type="caution">
    <text evidence="11">The sequence shown here is derived from an EMBL/GenBank/DDBJ whole genome shotgun (WGS) entry which is preliminary data.</text>
</comment>
<keyword evidence="2 9" id="KW-0963">Cytoplasm</keyword>
<feature type="binding site" evidence="9">
    <location>
        <position position="277"/>
    </location>
    <ligand>
        <name>[4Fe-4S] cluster</name>
        <dbReference type="ChEBI" id="CHEBI:49883"/>
        <label>1</label>
    </ligand>
</feature>
<evidence type="ECO:0000259" key="10">
    <source>
        <dbReference type="PROSITE" id="PS51918"/>
    </source>
</evidence>
<dbReference type="Pfam" id="PF04055">
    <property type="entry name" value="Radical_SAM"/>
    <property type="match status" value="1"/>
</dbReference>
<evidence type="ECO:0000256" key="6">
    <source>
        <dbReference type="ARBA" id="ARBA00023004"/>
    </source>
</evidence>
<dbReference type="PROSITE" id="PS51918">
    <property type="entry name" value="RADICAL_SAM"/>
    <property type="match status" value="1"/>
</dbReference>
<dbReference type="Proteomes" id="UP000320948">
    <property type="component" value="Unassembled WGS sequence"/>
</dbReference>
<protein>
    <recommendedName>
        <fullName evidence="9">Lipoyl synthase</fullName>
        <ecNumber evidence="9">2.8.1.8</ecNumber>
    </recommendedName>
    <alternativeName>
        <fullName evidence="9">Lip-syn</fullName>
        <shortName evidence="9">LS</shortName>
    </alternativeName>
    <alternativeName>
        <fullName evidence="9">Lipoate synthase</fullName>
    </alternativeName>
    <alternativeName>
        <fullName evidence="9">Lipoic acid synthase</fullName>
    </alternativeName>
    <alternativeName>
        <fullName evidence="9">Sulfur insertion protein LipA</fullName>
    </alternativeName>
</protein>
<dbReference type="GO" id="GO:0016992">
    <property type="term" value="F:lipoate synthase activity"/>
    <property type="evidence" value="ECO:0007669"/>
    <property type="project" value="UniProtKB-UniRule"/>
</dbReference>
<dbReference type="InterPro" id="IPR007197">
    <property type="entry name" value="rSAM"/>
</dbReference>
<dbReference type="PIRSF" id="PIRSF005963">
    <property type="entry name" value="Lipoyl_synth"/>
    <property type="match status" value="1"/>
</dbReference>
<dbReference type="GO" id="GO:0051539">
    <property type="term" value="F:4 iron, 4 sulfur cluster binding"/>
    <property type="evidence" value="ECO:0007669"/>
    <property type="project" value="UniProtKB-UniRule"/>
</dbReference>
<dbReference type="UniPathway" id="UPA00538">
    <property type="reaction ID" value="UER00593"/>
</dbReference>
<keyword evidence="1 9" id="KW-0004">4Fe-4S</keyword>
<feature type="binding site" evidence="9">
    <location>
        <position position="64"/>
    </location>
    <ligand>
        <name>[4Fe-4S] cluster</name>
        <dbReference type="ChEBI" id="CHEBI:49883"/>
        <label>2</label>
        <note>4Fe-4S-S-AdoMet</note>
    </ligand>
</feature>
<evidence type="ECO:0000256" key="9">
    <source>
        <dbReference type="HAMAP-Rule" id="MF_00206"/>
    </source>
</evidence>
<comment type="pathway">
    <text evidence="9">Protein modification; protein lipoylation via endogenous pathway; protein N(6)-(lipoyl)lysine from octanoyl-[acyl-carrier-protein]: step 2/2.</text>
</comment>
<comment type="similarity">
    <text evidence="9">Belongs to the radical SAM superfamily. Lipoyl synthase family.</text>
</comment>
<feature type="binding site" evidence="9">
    <location>
        <position position="60"/>
    </location>
    <ligand>
        <name>[4Fe-4S] cluster</name>
        <dbReference type="ChEBI" id="CHEBI:49883"/>
        <label>2</label>
        <note>4Fe-4S-S-AdoMet</note>
    </ligand>
</feature>
<comment type="function">
    <text evidence="9">Catalyzes the radical-mediated insertion of two sulfur atoms into the C-6 and C-8 positions of the octanoyl moiety bound to the lipoyl domains of lipoate-dependent enzymes, thereby converting the octanoylated domains into lipoylated derivatives.</text>
</comment>
<evidence type="ECO:0000313" key="12">
    <source>
        <dbReference type="Proteomes" id="UP000320948"/>
    </source>
</evidence>
<dbReference type="PANTHER" id="PTHR10949">
    <property type="entry name" value="LIPOYL SYNTHASE"/>
    <property type="match status" value="1"/>
</dbReference>
<dbReference type="NCBIfam" id="NF004019">
    <property type="entry name" value="PRK05481.1"/>
    <property type="match status" value="1"/>
</dbReference>
<evidence type="ECO:0000256" key="4">
    <source>
        <dbReference type="ARBA" id="ARBA00022691"/>
    </source>
</evidence>
<reference evidence="11 12" key="1">
    <citation type="journal article" date="2017" name="Nat. Commun.">
        <title>In situ click chemistry generation of cyclooxygenase-2 inhibitors.</title>
        <authorList>
            <person name="Bhardwaj A."/>
            <person name="Kaur J."/>
            <person name="Wuest M."/>
            <person name="Wuest F."/>
        </authorList>
    </citation>
    <scope>NUCLEOTIDE SEQUENCE [LARGE SCALE GENOMIC DNA]</scope>
    <source>
        <strain evidence="11">S2_018_000_R2_106</strain>
    </source>
</reference>
<dbReference type="CDD" id="cd01335">
    <property type="entry name" value="Radical_SAM"/>
    <property type="match status" value="1"/>
</dbReference>
<evidence type="ECO:0000256" key="3">
    <source>
        <dbReference type="ARBA" id="ARBA00022679"/>
    </source>
</evidence>
<dbReference type="SUPFAM" id="SSF102114">
    <property type="entry name" value="Radical SAM enzymes"/>
    <property type="match status" value="1"/>
</dbReference>
<feature type="domain" description="Radical SAM core" evidence="10">
    <location>
        <begin position="46"/>
        <end position="266"/>
    </location>
</feature>
<dbReference type="InterPro" id="IPR013785">
    <property type="entry name" value="Aldolase_TIM"/>
</dbReference>
<dbReference type="InterPro" id="IPR006638">
    <property type="entry name" value="Elp3/MiaA/NifB-like_rSAM"/>
</dbReference>
<evidence type="ECO:0000313" key="11">
    <source>
        <dbReference type="EMBL" id="TKW62096.1"/>
    </source>
</evidence>
<dbReference type="GO" id="GO:0005737">
    <property type="term" value="C:cytoplasm"/>
    <property type="evidence" value="ECO:0007669"/>
    <property type="project" value="UniProtKB-SubCell"/>
</dbReference>
<dbReference type="SFLD" id="SFLDS00029">
    <property type="entry name" value="Radical_SAM"/>
    <property type="match status" value="1"/>
</dbReference>
<keyword evidence="5 9" id="KW-0479">Metal-binding</keyword>
<feature type="binding site" evidence="9">
    <location>
        <position position="67"/>
    </location>
    <ligand>
        <name>[4Fe-4S] cluster</name>
        <dbReference type="ChEBI" id="CHEBI:49883"/>
        <label>2</label>
        <note>4Fe-4S-S-AdoMet</note>
    </ligand>
</feature>
<dbReference type="InterPro" id="IPR003698">
    <property type="entry name" value="Lipoyl_synth"/>
</dbReference>
<dbReference type="AlphaFoldDB" id="A0A6N4R6H3"/>
<dbReference type="NCBIfam" id="TIGR00510">
    <property type="entry name" value="lipA"/>
    <property type="match status" value="1"/>
</dbReference>
<dbReference type="GO" id="GO:0046872">
    <property type="term" value="F:metal ion binding"/>
    <property type="evidence" value="ECO:0007669"/>
    <property type="project" value="UniProtKB-KW"/>
</dbReference>
<dbReference type="GO" id="GO:0009249">
    <property type="term" value="P:protein lipoylation"/>
    <property type="evidence" value="ECO:0007669"/>
    <property type="project" value="UniProtKB-UniRule"/>
</dbReference>
<dbReference type="Gene3D" id="3.20.20.70">
    <property type="entry name" value="Aldolase class I"/>
    <property type="match status" value="1"/>
</dbReference>
<dbReference type="SMART" id="SM00729">
    <property type="entry name" value="Elp3"/>
    <property type="match status" value="1"/>
</dbReference>
<organism evidence="11 12">
    <name type="scientific">Blastochloris viridis</name>
    <name type="common">Rhodopseudomonas viridis</name>
    <dbReference type="NCBI Taxonomy" id="1079"/>
    <lineage>
        <taxon>Bacteria</taxon>
        <taxon>Pseudomonadati</taxon>
        <taxon>Pseudomonadota</taxon>
        <taxon>Alphaproteobacteria</taxon>
        <taxon>Hyphomicrobiales</taxon>
        <taxon>Blastochloridaceae</taxon>
        <taxon>Blastochloris</taxon>
    </lineage>
</organism>
<feature type="binding site" evidence="9">
    <location>
        <position position="34"/>
    </location>
    <ligand>
        <name>[4Fe-4S] cluster</name>
        <dbReference type="ChEBI" id="CHEBI:49883"/>
        <label>1</label>
    </ligand>
</feature>
<dbReference type="PANTHER" id="PTHR10949:SF0">
    <property type="entry name" value="LIPOYL SYNTHASE, MITOCHONDRIAL"/>
    <property type="match status" value="1"/>
</dbReference>
<keyword evidence="3 9" id="KW-0808">Transferase</keyword>
<accession>A0A6N4R6H3</accession>
<evidence type="ECO:0000256" key="8">
    <source>
        <dbReference type="ARBA" id="ARBA00047326"/>
    </source>
</evidence>
<evidence type="ECO:0000256" key="5">
    <source>
        <dbReference type="ARBA" id="ARBA00022723"/>
    </source>
</evidence>
<dbReference type="EC" id="2.8.1.8" evidence="9"/>
<dbReference type="SFLD" id="SFLDG01058">
    <property type="entry name" value="lipoyl_synthase_like"/>
    <property type="match status" value="1"/>
</dbReference>
<name>A0A6N4R6H3_BLAVI</name>
<comment type="cofactor">
    <cofactor evidence="9">
        <name>[4Fe-4S] cluster</name>
        <dbReference type="ChEBI" id="CHEBI:49883"/>
    </cofactor>
    <text evidence="9">Binds 2 [4Fe-4S] clusters per subunit. One cluster is coordinated with 3 cysteines and an exchangeable S-adenosyl-L-methionine.</text>
</comment>
<dbReference type="HAMAP" id="MF_00206">
    <property type="entry name" value="Lipoyl_synth"/>
    <property type="match status" value="1"/>
</dbReference>
<feature type="binding site" evidence="9">
    <location>
        <position position="39"/>
    </location>
    <ligand>
        <name>[4Fe-4S] cluster</name>
        <dbReference type="ChEBI" id="CHEBI:49883"/>
        <label>1</label>
    </ligand>
</feature>
<proteinExistence type="inferred from homology"/>
<keyword evidence="6 9" id="KW-0408">Iron</keyword>
<keyword evidence="4 9" id="KW-0949">S-adenosyl-L-methionine</keyword>
<evidence type="ECO:0000256" key="2">
    <source>
        <dbReference type="ARBA" id="ARBA00022490"/>
    </source>
</evidence>
<dbReference type="EMBL" id="VAFM01000001">
    <property type="protein sequence ID" value="TKW62096.1"/>
    <property type="molecule type" value="Genomic_DNA"/>
</dbReference>
<dbReference type="NCBIfam" id="NF009544">
    <property type="entry name" value="PRK12928.1"/>
    <property type="match status" value="1"/>
</dbReference>
<evidence type="ECO:0000256" key="1">
    <source>
        <dbReference type="ARBA" id="ARBA00022485"/>
    </source>
</evidence>
<gene>
    <name evidence="9 11" type="primary">lipA</name>
    <name evidence="11" type="ORF">DI628_02830</name>
</gene>
<keyword evidence="7 9" id="KW-0411">Iron-sulfur</keyword>
<feature type="binding site" evidence="9">
    <location>
        <position position="45"/>
    </location>
    <ligand>
        <name>[4Fe-4S] cluster</name>
        <dbReference type="ChEBI" id="CHEBI:49883"/>
        <label>1</label>
    </ligand>
</feature>